<evidence type="ECO:0000313" key="2">
    <source>
        <dbReference type="Proteomes" id="UP000078540"/>
    </source>
</evidence>
<proteinExistence type="predicted"/>
<keyword evidence="2" id="KW-1185">Reference proteome</keyword>
<accession>A0A195BN95</accession>
<dbReference type="Proteomes" id="UP000078540">
    <property type="component" value="Unassembled WGS sequence"/>
</dbReference>
<name>A0A195BN95_9HYME</name>
<protein>
    <submittedName>
        <fullName evidence="1">Uncharacterized protein</fullName>
    </submittedName>
</protein>
<gene>
    <name evidence="1" type="ORF">ALC53_03399</name>
</gene>
<organism evidence="1 2">
    <name type="scientific">Atta colombica</name>
    <dbReference type="NCBI Taxonomy" id="520822"/>
    <lineage>
        <taxon>Eukaryota</taxon>
        <taxon>Metazoa</taxon>
        <taxon>Ecdysozoa</taxon>
        <taxon>Arthropoda</taxon>
        <taxon>Hexapoda</taxon>
        <taxon>Insecta</taxon>
        <taxon>Pterygota</taxon>
        <taxon>Neoptera</taxon>
        <taxon>Endopterygota</taxon>
        <taxon>Hymenoptera</taxon>
        <taxon>Apocrita</taxon>
        <taxon>Aculeata</taxon>
        <taxon>Formicoidea</taxon>
        <taxon>Formicidae</taxon>
        <taxon>Myrmicinae</taxon>
        <taxon>Atta</taxon>
    </lineage>
</organism>
<reference evidence="1 2" key="1">
    <citation type="submission" date="2015-09" db="EMBL/GenBank/DDBJ databases">
        <title>Atta colombica WGS genome.</title>
        <authorList>
            <person name="Nygaard S."/>
            <person name="Hu H."/>
            <person name="Boomsma J."/>
            <person name="Zhang G."/>
        </authorList>
    </citation>
    <scope>NUCLEOTIDE SEQUENCE [LARGE SCALE GENOMIC DNA]</scope>
    <source>
        <strain evidence="1">Treedump-2</strain>
        <tissue evidence="1">Whole body</tissue>
    </source>
</reference>
<dbReference type="AlphaFoldDB" id="A0A195BN95"/>
<evidence type="ECO:0000313" key="1">
    <source>
        <dbReference type="EMBL" id="KYM87500.1"/>
    </source>
</evidence>
<dbReference type="EMBL" id="KQ976432">
    <property type="protein sequence ID" value="KYM87500.1"/>
    <property type="molecule type" value="Genomic_DNA"/>
</dbReference>
<sequence>MPRTNEVTNIVSLTRTSRREFMCDLRETRRADLHAQATEMLNEKLYTNKIIESRTSKYKISAMMLLTRP</sequence>